<protein>
    <recommendedName>
        <fullName evidence="2">Asl1-like glycosyl hydrolase catalytic domain-containing protein</fullName>
    </recommendedName>
</protein>
<dbReference type="PANTHER" id="PTHR34154:SF3">
    <property type="entry name" value="ALKALI-SENSITIVE LINKAGE PROTEIN 1"/>
    <property type="match status" value="1"/>
</dbReference>
<dbReference type="STRING" id="56646.A0A2L2TIN1"/>
<dbReference type="FunFam" id="3.20.20.80:FF:000207">
    <property type="entry name" value="Glycoside hydrolase family 128 protein"/>
    <property type="match status" value="1"/>
</dbReference>
<sequence length="346" mass="38493">MALSKHLLSLLLASLASATRDPKRGLCYVHNKQEPQDDKIWVQDGGDITWYYNYEDQPSPVYNDIPQEKFEFVPMMWGVGSDTSDTTFLQNVKGLINDGINITHVLGFNEPNAGNEVGGSNIKPKDAAEAWVANFEPLGEMGIKLGLPACTGGWDGMPWLRQFLGNCTEIKSRGGPKKNCTWDFVPVHWYDNFEGLASHIGERLAEWPNTSIWITEYAYAHQDTKPTDSFFKQTLKWFDESEFIGRYTYFGAFRSDVSNVGPNAAFLSSSGSLTTIGAQYLGLNSTGENSASHSKVSLPSVGLLALIMAVNGAWLCCCLHVELRNENEDDTWTINLDTNFTKEYGI</sequence>
<dbReference type="InterPro" id="IPR053183">
    <property type="entry name" value="ASL1"/>
</dbReference>
<proteinExistence type="predicted"/>
<dbReference type="PANTHER" id="PTHR34154">
    <property type="entry name" value="ALKALI-SENSITIVE LINKAGE PROTEIN 1"/>
    <property type="match status" value="1"/>
</dbReference>
<dbReference type="InterPro" id="IPR017853">
    <property type="entry name" value="GH"/>
</dbReference>
<dbReference type="InterPro" id="IPR024655">
    <property type="entry name" value="Asl1_glyco_hydro_catalytic"/>
</dbReference>
<evidence type="ECO:0000256" key="1">
    <source>
        <dbReference type="SAM" id="SignalP"/>
    </source>
</evidence>
<keyword evidence="1" id="KW-0732">Signal</keyword>
<keyword evidence="4" id="KW-1185">Reference proteome</keyword>
<evidence type="ECO:0000259" key="2">
    <source>
        <dbReference type="Pfam" id="PF11790"/>
    </source>
</evidence>
<feature type="signal peptide" evidence="1">
    <location>
        <begin position="1"/>
        <end position="18"/>
    </location>
</feature>
<evidence type="ECO:0000313" key="3">
    <source>
        <dbReference type="EMBL" id="CEI62886.1"/>
    </source>
</evidence>
<feature type="chain" id="PRO_5014604166" description="Asl1-like glycosyl hydrolase catalytic domain-containing protein" evidence="1">
    <location>
        <begin position="19"/>
        <end position="346"/>
    </location>
</feature>
<feature type="domain" description="Asl1-like glycosyl hydrolase catalytic" evidence="2">
    <location>
        <begin position="25"/>
        <end position="280"/>
    </location>
</feature>
<accession>A0A2L2TIN1</accession>
<organism evidence="3 4">
    <name type="scientific">Fusarium venenatum</name>
    <dbReference type="NCBI Taxonomy" id="56646"/>
    <lineage>
        <taxon>Eukaryota</taxon>
        <taxon>Fungi</taxon>
        <taxon>Dikarya</taxon>
        <taxon>Ascomycota</taxon>
        <taxon>Pezizomycotina</taxon>
        <taxon>Sordariomycetes</taxon>
        <taxon>Hypocreomycetidae</taxon>
        <taxon>Hypocreales</taxon>
        <taxon>Nectriaceae</taxon>
        <taxon>Fusarium</taxon>
    </lineage>
</organism>
<dbReference type="Gene3D" id="3.20.20.80">
    <property type="entry name" value="Glycosidases"/>
    <property type="match status" value="1"/>
</dbReference>
<dbReference type="EMBL" id="LN649230">
    <property type="protein sequence ID" value="CEI62886.1"/>
    <property type="molecule type" value="Genomic_DNA"/>
</dbReference>
<evidence type="ECO:0000313" key="4">
    <source>
        <dbReference type="Proteomes" id="UP000245910"/>
    </source>
</evidence>
<reference evidence="4" key="1">
    <citation type="submission" date="2014-10" db="EMBL/GenBank/DDBJ databases">
        <authorList>
            <person name="King R."/>
        </authorList>
    </citation>
    <scope>NUCLEOTIDE SEQUENCE [LARGE SCALE GENOMIC DNA]</scope>
    <source>
        <strain evidence="4">A3/5</strain>
    </source>
</reference>
<dbReference type="SUPFAM" id="SSF51445">
    <property type="entry name" value="(Trans)glycosidases"/>
    <property type="match status" value="1"/>
</dbReference>
<dbReference type="AlphaFoldDB" id="A0A2L2TIN1"/>
<name>A0A2L2TIN1_9HYPO</name>
<dbReference type="Proteomes" id="UP000245910">
    <property type="component" value="Chromosome II"/>
</dbReference>
<dbReference type="Pfam" id="PF11790">
    <property type="entry name" value="Glyco_hydro_cc"/>
    <property type="match status" value="1"/>
</dbReference>
<dbReference type="GO" id="GO:0009277">
    <property type="term" value="C:fungal-type cell wall"/>
    <property type="evidence" value="ECO:0007669"/>
    <property type="project" value="TreeGrafter"/>
</dbReference>
<dbReference type="GO" id="GO:0071966">
    <property type="term" value="P:fungal-type cell wall polysaccharide metabolic process"/>
    <property type="evidence" value="ECO:0007669"/>
    <property type="project" value="TreeGrafter"/>
</dbReference>